<dbReference type="Proteomes" id="UP001153555">
    <property type="component" value="Unassembled WGS sequence"/>
</dbReference>
<evidence type="ECO:0000259" key="1">
    <source>
        <dbReference type="Pfam" id="PF10551"/>
    </source>
</evidence>
<gene>
    <name evidence="2" type="ORF">SHERM_01087</name>
</gene>
<evidence type="ECO:0000313" key="3">
    <source>
        <dbReference type="Proteomes" id="UP001153555"/>
    </source>
</evidence>
<dbReference type="EMBL" id="CACSLK010016925">
    <property type="protein sequence ID" value="CAA0818224.1"/>
    <property type="molecule type" value="Genomic_DNA"/>
</dbReference>
<dbReference type="PANTHER" id="PTHR31973:SF195">
    <property type="entry name" value="MUDR FAMILY TRANSPOSASE"/>
    <property type="match status" value="1"/>
</dbReference>
<sequence>ANPDTVVEWEWQDGEMARRSRDREFKFVFWAFGPAIRTFHLCPPIISIDGTHCEVPGSYKGKLLVAIAQTANKRLLPVAYAIVDEESTASWSFFLTHLRNHVLSDRQICLLSDRDNDILSAVDLLEAWHEPHAFHRICLRHLVSNVVSRYRSKKVRVLCWRLGSLCSRRKFEHARQQLQECHPEAGSYLFQIPLEKWTLYRDNRRRWGTLTTNMSESYNNVLKGVRFLHCRALVQATMDKTLDLFQQEQKKSRSCRSQIPTHLYAAYLELERTATTHEVECVDADGSQYTVITGLRASGRG</sequence>
<feature type="non-terminal residue" evidence="2">
    <location>
        <position position="301"/>
    </location>
</feature>
<protein>
    <submittedName>
        <fullName evidence="2">MuDR family transposase</fullName>
    </submittedName>
</protein>
<accession>A0A9N7MYP6</accession>
<feature type="non-terminal residue" evidence="2">
    <location>
        <position position="1"/>
    </location>
</feature>
<comment type="caution">
    <text evidence="2">The sequence shown here is derived from an EMBL/GenBank/DDBJ whole genome shotgun (WGS) entry which is preliminary data.</text>
</comment>
<reference evidence="2" key="1">
    <citation type="submission" date="2019-12" db="EMBL/GenBank/DDBJ databases">
        <authorList>
            <person name="Scholes J."/>
        </authorList>
    </citation>
    <scope>NUCLEOTIDE SEQUENCE</scope>
</reference>
<dbReference type="OrthoDB" id="1747431at2759"/>
<organism evidence="2 3">
    <name type="scientific">Striga hermonthica</name>
    <name type="common">Purple witchweed</name>
    <name type="synonym">Buchnera hermonthica</name>
    <dbReference type="NCBI Taxonomy" id="68872"/>
    <lineage>
        <taxon>Eukaryota</taxon>
        <taxon>Viridiplantae</taxon>
        <taxon>Streptophyta</taxon>
        <taxon>Embryophyta</taxon>
        <taxon>Tracheophyta</taxon>
        <taxon>Spermatophyta</taxon>
        <taxon>Magnoliopsida</taxon>
        <taxon>eudicotyledons</taxon>
        <taxon>Gunneridae</taxon>
        <taxon>Pentapetalae</taxon>
        <taxon>asterids</taxon>
        <taxon>lamiids</taxon>
        <taxon>Lamiales</taxon>
        <taxon>Orobanchaceae</taxon>
        <taxon>Buchnereae</taxon>
        <taxon>Striga</taxon>
    </lineage>
</organism>
<proteinExistence type="predicted"/>
<evidence type="ECO:0000313" key="2">
    <source>
        <dbReference type="EMBL" id="CAA0818224.1"/>
    </source>
</evidence>
<dbReference type="Pfam" id="PF10551">
    <property type="entry name" value="MULE"/>
    <property type="match status" value="1"/>
</dbReference>
<keyword evidence="3" id="KW-1185">Reference proteome</keyword>
<dbReference type="AlphaFoldDB" id="A0A9N7MYP6"/>
<dbReference type="InterPro" id="IPR018289">
    <property type="entry name" value="MULE_transposase_dom"/>
</dbReference>
<feature type="domain" description="MULE transposase" evidence="1">
    <location>
        <begin position="46"/>
        <end position="145"/>
    </location>
</feature>
<name>A0A9N7MYP6_STRHE</name>
<dbReference type="PANTHER" id="PTHR31973">
    <property type="entry name" value="POLYPROTEIN, PUTATIVE-RELATED"/>
    <property type="match status" value="1"/>
</dbReference>